<evidence type="ECO:0000313" key="3">
    <source>
        <dbReference type="Proteomes" id="UP000195089"/>
    </source>
</evidence>
<name>A0A243B3T0_BACTU</name>
<dbReference type="Proteomes" id="UP000195089">
    <property type="component" value="Unassembled WGS sequence"/>
</dbReference>
<sequence length="74" mass="8759">MVDRRGKQQVGMVLFYNPDSFYKKEKSTLIVKERIYILRGRFFYKKTINLTICIAPTFLVAVFSCGKKYNSCEY</sequence>
<accession>A0A243B3T0</accession>
<reference evidence="2 3" key="1">
    <citation type="submission" date="2016-10" db="EMBL/GenBank/DDBJ databases">
        <title>Comparative genomics of Bacillus thuringiensis reveals a path to pathogens against multiple invertebrate hosts.</title>
        <authorList>
            <person name="Zheng J."/>
            <person name="Gao Q."/>
            <person name="Liu H."/>
            <person name="Peng D."/>
            <person name="Ruan L."/>
            <person name="Sun M."/>
        </authorList>
    </citation>
    <scope>NUCLEOTIDE SEQUENCE [LARGE SCALE GENOMIC DNA]</scope>
    <source>
        <strain evidence="2">BGSC 4BX1</strain>
    </source>
</reference>
<comment type="caution">
    <text evidence="2">The sequence shown here is derived from an EMBL/GenBank/DDBJ whole genome shotgun (WGS) entry which is preliminary data.</text>
</comment>
<gene>
    <name evidence="2" type="ORF">BK742_22875</name>
</gene>
<dbReference type="EMBL" id="NFDL01000097">
    <property type="protein sequence ID" value="OTY38098.1"/>
    <property type="molecule type" value="Genomic_DNA"/>
</dbReference>
<keyword evidence="1" id="KW-0812">Transmembrane</keyword>
<proteinExistence type="predicted"/>
<keyword evidence="1" id="KW-0472">Membrane</keyword>
<feature type="transmembrane region" description="Helical" evidence="1">
    <location>
        <begin position="47"/>
        <end position="64"/>
    </location>
</feature>
<dbReference type="AlphaFoldDB" id="A0A243B3T0"/>
<evidence type="ECO:0000256" key="1">
    <source>
        <dbReference type="SAM" id="Phobius"/>
    </source>
</evidence>
<evidence type="ECO:0000313" key="2">
    <source>
        <dbReference type="EMBL" id="OTY38098.1"/>
    </source>
</evidence>
<organism evidence="2 3">
    <name type="scientific">Bacillus thuringiensis serovar pingluonsis</name>
    <dbReference type="NCBI Taxonomy" id="180881"/>
    <lineage>
        <taxon>Bacteria</taxon>
        <taxon>Bacillati</taxon>
        <taxon>Bacillota</taxon>
        <taxon>Bacilli</taxon>
        <taxon>Bacillales</taxon>
        <taxon>Bacillaceae</taxon>
        <taxon>Bacillus</taxon>
        <taxon>Bacillus cereus group</taxon>
    </lineage>
</organism>
<keyword evidence="1" id="KW-1133">Transmembrane helix</keyword>
<protein>
    <submittedName>
        <fullName evidence="2">Uncharacterized protein</fullName>
    </submittedName>
</protein>